<dbReference type="InterPro" id="IPR013083">
    <property type="entry name" value="Znf_RING/FYVE/PHD"/>
</dbReference>
<dbReference type="Pfam" id="PF07975">
    <property type="entry name" value="C1_4"/>
    <property type="match status" value="1"/>
</dbReference>
<keyword evidence="4" id="KW-0227">DNA damage</keyword>
<evidence type="ECO:0000256" key="4">
    <source>
        <dbReference type="ARBA" id="ARBA00022763"/>
    </source>
</evidence>
<name>A0AAD2FF94_9STRA</name>
<keyword evidence="14" id="KW-1185">Reference proteome</keyword>
<comment type="subcellular location">
    <subcellularLocation>
        <location evidence="1">Nucleus</location>
    </subcellularLocation>
</comment>
<evidence type="ECO:0000259" key="12">
    <source>
        <dbReference type="PROSITE" id="PS50234"/>
    </source>
</evidence>
<dbReference type="SUPFAM" id="SSF57889">
    <property type="entry name" value="Cysteine-rich domain"/>
    <property type="match status" value="1"/>
</dbReference>
<feature type="region of interest" description="Disordered" evidence="11">
    <location>
        <begin position="1"/>
        <end position="154"/>
    </location>
</feature>
<dbReference type="GO" id="GO:0006357">
    <property type="term" value="P:regulation of transcription by RNA polymerase II"/>
    <property type="evidence" value="ECO:0007669"/>
    <property type="project" value="TreeGrafter"/>
</dbReference>
<evidence type="ECO:0000256" key="2">
    <source>
        <dbReference type="ARBA" id="ARBA00006092"/>
    </source>
</evidence>
<dbReference type="GO" id="GO:0000439">
    <property type="term" value="C:transcription factor TFIIH core complex"/>
    <property type="evidence" value="ECO:0007669"/>
    <property type="project" value="InterPro"/>
</dbReference>
<dbReference type="AlphaFoldDB" id="A0AAD2FF94"/>
<keyword evidence="8" id="KW-0804">Transcription</keyword>
<feature type="compositionally biased region" description="Basic and acidic residues" evidence="11">
    <location>
        <begin position="103"/>
        <end position="125"/>
    </location>
</feature>
<dbReference type="EMBL" id="CAKOGP040000001">
    <property type="protein sequence ID" value="CAJ1903911.1"/>
    <property type="molecule type" value="Genomic_DNA"/>
</dbReference>
<evidence type="ECO:0000313" key="13">
    <source>
        <dbReference type="EMBL" id="CAJ1903911.1"/>
    </source>
</evidence>
<dbReference type="InterPro" id="IPR046349">
    <property type="entry name" value="C1-like_sf"/>
</dbReference>
<evidence type="ECO:0000256" key="6">
    <source>
        <dbReference type="ARBA" id="ARBA00022833"/>
    </source>
</evidence>
<evidence type="ECO:0000256" key="10">
    <source>
        <dbReference type="ARBA" id="ARBA00023242"/>
    </source>
</evidence>
<dbReference type="SUPFAM" id="SSF53300">
    <property type="entry name" value="vWA-like"/>
    <property type="match status" value="1"/>
</dbReference>
<dbReference type="GO" id="GO:0006351">
    <property type="term" value="P:DNA-templated transcription"/>
    <property type="evidence" value="ECO:0007669"/>
    <property type="project" value="InterPro"/>
</dbReference>
<keyword evidence="5" id="KW-0863">Zinc-finger</keyword>
<dbReference type="NCBIfam" id="TIGR00622">
    <property type="entry name" value="ssl1"/>
    <property type="match status" value="2"/>
</dbReference>
<dbReference type="InterPro" id="IPR012170">
    <property type="entry name" value="TFIIH_SSL1/p44"/>
</dbReference>
<dbReference type="PROSITE" id="PS50234">
    <property type="entry name" value="VWFA"/>
    <property type="match status" value="1"/>
</dbReference>
<evidence type="ECO:0000256" key="9">
    <source>
        <dbReference type="ARBA" id="ARBA00023204"/>
    </source>
</evidence>
<dbReference type="InterPro" id="IPR007198">
    <property type="entry name" value="Ssl1-like"/>
</dbReference>
<protein>
    <recommendedName>
        <fullName evidence="12">VWFA domain-containing protein</fullName>
    </recommendedName>
</protein>
<dbReference type="Proteomes" id="UP001295423">
    <property type="component" value="Unassembled WGS sequence"/>
</dbReference>
<dbReference type="InterPro" id="IPR002035">
    <property type="entry name" value="VWF_A"/>
</dbReference>
<feature type="compositionally biased region" description="Basic residues" evidence="11">
    <location>
        <begin position="1"/>
        <end position="12"/>
    </location>
</feature>
<dbReference type="GO" id="GO:0008270">
    <property type="term" value="F:zinc ion binding"/>
    <property type="evidence" value="ECO:0007669"/>
    <property type="project" value="UniProtKB-KW"/>
</dbReference>
<organism evidence="13 14">
    <name type="scientific">Cylindrotheca closterium</name>
    <dbReference type="NCBI Taxonomy" id="2856"/>
    <lineage>
        <taxon>Eukaryota</taxon>
        <taxon>Sar</taxon>
        <taxon>Stramenopiles</taxon>
        <taxon>Ochrophyta</taxon>
        <taxon>Bacillariophyta</taxon>
        <taxon>Bacillariophyceae</taxon>
        <taxon>Bacillariophycidae</taxon>
        <taxon>Bacillariales</taxon>
        <taxon>Bacillariaceae</taxon>
        <taxon>Cylindrotheca</taxon>
    </lineage>
</organism>
<keyword evidence="6" id="KW-0862">Zinc</keyword>
<evidence type="ECO:0000256" key="3">
    <source>
        <dbReference type="ARBA" id="ARBA00022723"/>
    </source>
</evidence>
<feature type="compositionally biased region" description="Basic and acidic residues" evidence="11">
    <location>
        <begin position="23"/>
        <end position="43"/>
    </location>
</feature>
<dbReference type="FunFam" id="3.40.50.410:FF:000015">
    <property type="entry name" value="General transcription factor IIH subunit 2"/>
    <property type="match status" value="1"/>
</dbReference>
<evidence type="ECO:0000256" key="5">
    <source>
        <dbReference type="ARBA" id="ARBA00022771"/>
    </source>
</evidence>
<dbReference type="SMART" id="SM00327">
    <property type="entry name" value="VWA"/>
    <property type="match status" value="1"/>
</dbReference>
<dbReference type="Pfam" id="PF04056">
    <property type="entry name" value="Ssl1"/>
    <property type="match status" value="1"/>
</dbReference>
<accession>A0AAD2FF94</accession>
<dbReference type="GO" id="GO:0006289">
    <property type="term" value="P:nucleotide-excision repair"/>
    <property type="evidence" value="ECO:0007669"/>
    <property type="project" value="InterPro"/>
</dbReference>
<dbReference type="InterPro" id="IPR013087">
    <property type="entry name" value="Znf_C2H2_type"/>
</dbReference>
<dbReference type="InterPro" id="IPR004595">
    <property type="entry name" value="TFIIH_C1-like_dom"/>
</dbReference>
<evidence type="ECO:0000256" key="8">
    <source>
        <dbReference type="ARBA" id="ARBA00023163"/>
    </source>
</evidence>
<dbReference type="Gene3D" id="3.40.50.410">
    <property type="entry name" value="von Willebrand factor, type A domain"/>
    <property type="match status" value="1"/>
</dbReference>
<dbReference type="PANTHER" id="PTHR12695:SF2">
    <property type="entry name" value="GENERAL TRANSCRIPTION FACTOR IIH SUBUNIT 2-RELATED"/>
    <property type="match status" value="1"/>
</dbReference>
<dbReference type="PANTHER" id="PTHR12695">
    <property type="entry name" value="GENERAL TRANSCRIPTION FACTOR IIH SUBUNIT 2"/>
    <property type="match status" value="1"/>
</dbReference>
<keyword evidence="10" id="KW-0539">Nucleus</keyword>
<sequence>MARGKFNKRGGGKRVDAQSAQEIEQRNQRLEEFEEARAKRRAEAEEEDAEEEGGDDATEEAGNTSKPKSGGGGGPPKAPVQETSAADHKRNLAKLEAVRKRRAVAEQKRLEQEAMEKQIEEERMQKAQAFADENDSDDEEEDAKKKKKKNKKADIPKLSKIEIKKMKPAVMKEALKLRGLEIQGNAKEQAAHAWEDIGGKNTWETAVQEDAEGRIIVSGGASRADMIRRRRKRQEQNDYAQRNRRVVRDMIRYIYVLIDASRWTRDKDPVLPGGTRIEVVLQLLQEFISEYYDQNPLSHLGFVLLKDGEAEILTQLSSSSKTNKLALQSVAEITAREGPKGGGEMSLQNGLEVAGRSLGHQPRHGSREILILCGALASTDPGHLLTETLPRLKAANIRVSALALAAEMHVCRKVAEETGGSLGVCLDKDHLRDWLFGQCVPPPSLKKKHQQFACEMIQMGFPARSTLDIPTLVHATQDIKLLARTAYTCPRCYAKVSELPMDCVVCGLKLVLAPHLARTFHHLFPVKPFQEVLPDENTEVMIGDRVVSSNASIEKWDQTKPKVTTQLDSSLRLSKDGDKTTCFSCLRLVGVPRPTNNPDKVGEPVLRYECPDCTNMFCEDCSAFLHETLHNCPGCLLG</sequence>
<dbReference type="InterPro" id="IPR036465">
    <property type="entry name" value="vWFA_dom_sf"/>
</dbReference>
<evidence type="ECO:0000256" key="1">
    <source>
        <dbReference type="ARBA" id="ARBA00004123"/>
    </source>
</evidence>
<evidence type="ECO:0000313" key="14">
    <source>
        <dbReference type="Proteomes" id="UP001295423"/>
    </source>
</evidence>
<dbReference type="Gene3D" id="3.30.40.10">
    <property type="entry name" value="Zinc/RING finger domain, C3HC4 (zinc finger)"/>
    <property type="match status" value="1"/>
</dbReference>
<feature type="compositionally biased region" description="Acidic residues" evidence="11">
    <location>
        <begin position="44"/>
        <end position="59"/>
    </location>
</feature>
<comment type="caution">
    <text evidence="13">The sequence shown here is derived from an EMBL/GenBank/DDBJ whole genome shotgun (WGS) entry which is preliminary data.</text>
</comment>
<evidence type="ECO:0000256" key="11">
    <source>
        <dbReference type="SAM" id="MobiDB-lite"/>
    </source>
</evidence>
<dbReference type="SMART" id="SM01047">
    <property type="entry name" value="C1_4"/>
    <property type="match status" value="1"/>
</dbReference>
<dbReference type="PROSITE" id="PS00028">
    <property type="entry name" value="ZINC_FINGER_C2H2_1"/>
    <property type="match status" value="1"/>
</dbReference>
<proteinExistence type="inferred from homology"/>
<feature type="compositionally biased region" description="Acidic residues" evidence="11">
    <location>
        <begin position="132"/>
        <end position="141"/>
    </location>
</feature>
<feature type="domain" description="VWFA" evidence="12">
    <location>
        <begin position="253"/>
        <end position="404"/>
    </location>
</feature>
<keyword evidence="9" id="KW-0234">DNA repair</keyword>
<dbReference type="GO" id="GO:0005675">
    <property type="term" value="C:transcription factor TFIIH holo complex"/>
    <property type="evidence" value="ECO:0007669"/>
    <property type="project" value="TreeGrafter"/>
</dbReference>
<evidence type="ECO:0000256" key="7">
    <source>
        <dbReference type="ARBA" id="ARBA00023015"/>
    </source>
</evidence>
<keyword evidence="7" id="KW-0805">Transcription regulation</keyword>
<reference evidence="13" key="1">
    <citation type="submission" date="2023-08" db="EMBL/GenBank/DDBJ databases">
        <authorList>
            <person name="Audoor S."/>
            <person name="Bilcke G."/>
        </authorList>
    </citation>
    <scope>NUCLEOTIDE SEQUENCE</scope>
</reference>
<keyword evidence="3" id="KW-0479">Metal-binding</keyword>
<comment type="similarity">
    <text evidence="2">Belongs to the GTF2H2 family.</text>
</comment>
<gene>
    <name evidence="13" type="ORF">CYCCA115_LOCUS390</name>
</gene>